<proteinExistence type="predicted"/>
<dbReference type="RefSeq" id="XP_025351709.1">
    <property type="nucleotide sequence ID" value="XM_025495841.1"/>
</dbReference>
<dbReference type="OrthoDB" id="8117402at2759"/>
<dbReference type="PROSITE" id="PS50157">
    <property type="entry name" value="ZINC_FINGER_C2H2_2"/>
    <property type="match status" value="2"/>
</dbReference>
<evidence type="ECO:0000256" key="2">
    <source>
        <dbReference type="ARBA" id="ARBA00022737"/>
    </source>
</evidence>
<dbReference type="GeneID" id="37017622"/>
<dbReference type="GO" id="GO:0000785">
    <property type="term" value="C:chromatin"/>
    <property type="evidence" value="ECO:0007669"/>
    <property type="project" value="TreeGrafter"/>
</dbReference>
<dbReference type="AlphaFoldDB" id="A0A316V1H8"/>
<reference evidence="7 8" key="1">
    <citation type="journal article" date="2018" name="Mol. Biol. Evol.">
        <title>Broad Genomic Sampling Reveals a Smut Pathogenic Ancestry of the Fungal Clade Ustilaginomycotina.</title>
        <authorList>
            <person name="Kijpornyongpan T."/>
            <person name="Mondo S.J."/>
            <person name="Barry K."/>
            <person name="Sandor L."/>
            <person name="Lee J."/>
            <person name="Lipzen A."/>
            <person name="Pangilinan J."/>
            <person name="LaButti K."/>
            <person name="Hainaut M."/>
            <person name="Henrissat B."/>
            <person name="Grigoriev I.V."/>
            <person name="Spatafora J.W."/>
            <person name="Aime M.C."/>
        </authorList>
    </citation>
    <scope>NUCLEOTIDE SEQUENCE [LARGE SCALE GENOMIC DNA]</scope>
    <source>
        <strain evidence="7 8">MCA 3882</strain>
    </source>
</reference>
<dbReference type="SUPFAM" id="SSF57667">
    <property type="entry name" value="beta-beta-alpha zinc fingers"/>
    <property type="match status" value="1"/>
</dbReference>
<evidence type="ECO:0000313" key="7">
    <source>
        <dbReference type="EMBL" id="PWN31407.1"/>
    </source>
</evidence>
<evidence type="ECO:0000256" key="1">
    <source>
        <dbReference type="ARBA" id="ARBA00022723"/>
    </source>
</evidence>
<dbReference type="Pfam" id="PF00096">
    <property type="entry name" value="zf-C2H2"/>
    <property type="match status" value="1"/>
</dbReference>
<evidence type="ECO:0000256" key="4">
    <source>
        <dbReference type="ARBA" id="ARBA00022833"/>
    </source>
</evidence>
<keyword evidence="8" id="KW-1185">Reference proteome</keyword>
<evidence type="ECO:0000259" key="6">
    <source>
        <dbReference type="PROSITE" id="PS50157"/>
    </source>
</evidence>
<gene>
    <name evidence="7" type="ORF">FA14DRAFT_108510</name>
</gene>
<accession>A0A316V1H8</accession>
<keyword evidence="1" id="KW-0479">Metal-binding</keyword>
<dbReference type="GO" id="GO:0005667">
    <property type="term" value="C:transcription regulator complex"/>
    <property type="evidence" value="ECO:0007669"/>
    <property type="project" value="TreeGrafter"/>
</dbReference>
<dbReference type="FunFam" id="3.30.160.60:FF:000125">
    <property type="entry name" value="Putative zinc finger protein 143"/>
    <property type="match status" value="1"/>
</dbReference>
<dbReference type="InterPro" id="IPR013087">
    <property type="entry name" value="Znf_C2H2_type"/>
</dbReference>
<dbReference type="GO" id="GO:0000978">
    <property type="term" value="F:RNA polymerase II cis-regulatory region sequence-specific DNA binding"/>
    <property type="evidence" value="ECO:0007669"/>
    <property type="project" value="TreeGrafter"/>
</dbReference>
<dbReference type="SMART" id="SM00355">
    <property type="entry name" value="ZnF_C2H2"/>
    <property type="match status" value="2"/>
</dbReference>
<keyword evidence="2" id="KW-0677">Repeat</keyword>
<dbReference type="PANTHER" id="PTHR14003">
    <property type="entry name" value="TRANSCRIPTIONAL REPRESSOR PROTEIN YY"/>
    <property type="match status" value="1"/>
</dbReference>
<feature type="non-terminal residue" evidence="7">
    <location>
        <position position="1"/>
    </location>
</feature>
<dbReference type="GO" id="GO:0031519">
    <property type="term" value="C:PcG protein complex"/>
    <property type="evidence" value="ECO:0007669"/>
    <property type="project" value="TreeGrafter"/>
</dbReference>
<dbReference type="GO" id="GO:0000981">
    <property type="term" value="F:DNA-binding transcription factor activity, RNA polymerase II-specific"/>
    <property type="evidence" value="ECO:0007669"/>
    <property type="project" value="UniProtKB-ARBA"/>
</dbReference>
<dbReference type="InParanoid" id="A0A316V1H8"/>
<organism evidence="7 8">
    <name type="scientific">Meira miltonrushii</name>
    <dbReference type="NCBI Taxonomy" id="1280837"/>
    <lineage>
        <taxon>Eukaryota</taxon>
        <taxon>Fungi</taxon>
        <taxon>Dikarya</taxon>
        <taxon>Basidiomycota</taxon>
        <taxon>Ustilaginomycotina</taxon>
        <taxon>Exobasidiomycetes</taxon>
        <taxon>Exobasidiales</taxon>
        <taxon>Brachybasidiaceae</taxon>
        <taxon>Meira</taxon>
    </lineage>
</organism>
<evidence type="ECO:0000256" key="5">
    <source>
        <dbReference type="PROSITE-ProRule" id="PRU00042"/>
    </source>
</evidence>
<dbReference type="PROSITE" id="PS00028">
    <property type="entry name" value="ZINC_FINGER_C2H2_1"/>
    <property type="match status" value="1"/>
</dbReference>
<evidence type="ECO:0000313" key="8">
    <source>
        <dbReference type="Proteomes" id="UP000245771"/>
    </source>
</evidence>
<protein>
    <recommendedName>
        <fullName evidence="6">C2H2-type domain-containing protein</fullName>
    </recommendedName>
</protein>
<dbReference type="EMBL" id="KZ819609">
    <property type="protein sequence ID" value="PWN31407.1"/>
    <property type="molecule type" value="Genomic_DNA"/>
</dbReference>
<keyword evidence="4" id="KW-0862">Zinc</keyword>
<evidence type="ECO:0000256" key="3">
    <source>
        <dbReference type="ARBA" id="ARBA00022771"/>
    </source>
</evidence>
<feature type="domain" description="C2H2-type" evidence="6">
    <location>
        <begin position="31"/>
        <end position="54"/>
    </location>
</feature>
<feature type="non-terminal residue" evidence="7">
    <location>
        <position position="54"/>
    </location>
</feature>
<keyword evidence="3 5" id="KW-0863">Zinc-finger</keyword>
<dbReference type="Proteomes" id="UP000245771">
    <property type="component" value="Unassembled WGS sequence"/>
</dbReference>
<name>A0A316V1H8_9BASI</name>
<dbReference type="PANTHER" id="PTHR14003:SF19">
    <property type="entry name" value="YY2 TRANSCRIPTION FACTOR"/>
    <property type="match status" value="1"/>
</dbReference>
<feature type="domain" description="C2H2-type" evidence="6">
    <location>
        <begin position="1"/>
        <end position="30"/>
    </location>
</feature>
<dbReference type="InterPro" id="IPR036236">
    <property type="entry name" value="Znf_C2H2_sf"/>
</dbReference>
<dbReference type="GO" id="GO:0008270">
    <property type="term" value="F:zinc ion binding"/>
    <property type="evidence" value="ECO:0007669"/>
    <property type="project" value="UniProtKB-KW"/>
</dbReference>
<sequence>YVCPHPGCGKVFARQFHVRRHILTHDNNKPFQCPHQGCHARFTRSDNCAQHQRT</sequence>
<dbReference type="Gene3D" id="3.30.160.60">
    <property type="entry name" value="Classic Zinc Finger"/>
    <property type="match status" value="2"/>
</dbReference>
<dbReference type="STRING" id="1280837.A0A316V1H8"/>